<dbReference type="InterPro" id="IPR051611">
    <property type="entry name" value="ECF_transporter_component"/>
</dbReference>
<dbReference type="PANTHER" id="PTHR34857:SF2">
    <property type="entry name" value="SLL0384 PROTEIN"/>
    <property type="match status" value="1"/>
</dbReference>
<name>A0A4U8YKT9_9BACT</name>
<dbReference type="PANTHER" id="PTHR34857">
    <property type="entry name" value="SLL0384 PROTEIN"/>
    <property type="match status" value="1"/>
</dbReference>
<keyword evidence="2" id="KW-1003">Cell membrane</keyword>
<evidence type="ECO:0000313" key="7">
    <source>
        <dbReference type="EMBL" id="VFQ44516.1"/>
    </source>
</evidence>
<organism evidence="7 8">
    <name type="scientific">Desulfoluna butyratoxydans</name>
    <dbReference type="NCBI Taxonomy" id="231438"/>
    <lineage>
        <taxon>Bacteria</taxon>
        <taxon>Pseudomonadati</taxon>
        <taxon>Thermodesulfobacteriota</taxon>
        <taxon>Desulfobacteria</taxon>
        <taxon>Desulfobacterales</taxon>
        <taxon>Desulfolunaceae</taxon>
        <taxon>Desulfoluna</taxon>
    </lineage>
</organism>
<protein>
    <submittedName>
        <fullName evidence="7">Abc/ecf transporter transmembrane component</fullName>
    </submittedName>
</protein>
<evidence type="ECO:0000256" key="5">
    <source>
        <dbReference type="ARBA" id="ARBA00023136"/>
    </source>
</evidence>
<dbReference type="Proteomes" id="UP000507962">
    <property type="component" value="Unassembled WGS sequence"/>
</dbReference>
<feature type="transmembrane region" description="Helical" evidence="6">
    <location>
        <begin position="39"/>
        <end position="56"/>
    </location>
</feature>
<accession>A0A4U8YKT9</accession>
<evidence type="ECO:0000256" key="6">
    <source>
        <dbReference type="SAM" id="Phobius"/>
    </source>
</evidence>
<dbReference type="EMBL" id="CAADHO010000003">
    <property type="protein sequence ID" value="VFQ44516.1"/>
    <property type="molecule type" value="Genomic_DNA"/>
</dbReference>
<evidence type="ECO:0000256" key="3">
    <source>
        <dbReference type="ARBA" id="ARBA00022692"/>
    </source>
</evidence>
<evidence type="ECO:0000256" key="4">
    <source>
        <dbReference type="ARBA" id="ARBA00022989"/>
    </source>
</evidence>
<gene>
    <name evidence="7" type="ORF">MSL71_21650</name>
</gene>
<evidence type="ECO:0000256" key="1">
    <source>
        <dbReference type="ARBA" id="ARBA00004141"/>
    </source>
</evidence>
<comment type="subcellular location">
    <subcellularLocation>
        <location evidence="1">Membrane</location>
        <topology evidence="1">Multi-pass membrane protein</topology>
    </subcellularLocation>
</comment>
<dbReference type="InterPro" id="IPR003339">
    <property type="entry name" value="ABC/ECF_trnsptr_transmembrane"/>
</dbReference>
<keyword evidence="8" id="KW-1185">Reference proteome</keyword>
<feature type="transmembrane region" description="Helical" evidence="6">
    <location>
        <begin position="77"/>
        <end position="99"/>
    </location>
</feature>
<sequence>MVPVTFLLFEPPLSLLPLAVVLPLGLTSGAAVKWVGRTLAFLVPFVLLLALMYLVAMPRSGDILWACGPFEVGRDNALLALSVFSRVGVMLSSLCLFSVSTTGAELLTDLRGRGASPFLVYVLATTLNLVPLLRHRASCVLDAQRARGLDVDGHLLARARRLVPLVGPLILGALADVEKRAMALELRGGLRRHPVEDCCESMGEVSLRLVSAVMVGGALGYRVWMLFG</sequence>
<reference evidence="7 8" key="1">
    <citation type="submission" date="2019-03" db="EMBL/GenBank/DDBJ databases">
        <authorList>
            <person name="Nijsse B."/>
        </authorList>
    </citation>
    <scope>NUCLEOTIDE SEQUENCE [LARGE SCALE GENOMIC DNA]</scope>
    <source>
        <strain evidence="7">Desulfoluna butyratoxydans MSL71</strain>
    </source>
</reference>
<evidence type="ECO:0000313" key="8">
    <source>
        <dbReference type="Proteomes" id="UP000507962"/>
    </source>
</evidence>
<keyword evidence="4 6" id="KW-1133">Transmembrane helix</keyword>
<dbReference type="CDD" id="cd16914">
    <property type="entry name" value="EcfT"/>
    <property type="match status" value="1"/>
</dbReference>
<proteinExistence type="predicted"/>
<dbReference type="AlphaFoldDB" id="A0A4U8YKT9"/>
<keyword evidence="3 6" id="KW-0812">Transmembrane</keyword>
<evidence type="ECO:0000256" key="2">
    <source>
        <dbReference type="ARBA" id="ARBA00022475"/>
    </source>
</evidence>
<dbReference type="GO" id="GO:0005886">
    <property type="term" value="C:plasma membrane"/>
    <property type="evidence" value="ECO:0007669"/>
    <property type="project" value="UniProtKB-ARBA"/>
</dbReference>
<keyword evidence="5 6" id="KW-0472">Membrane</keyword>
<dbReference type="Pfam" id="PF02361">
    <property type="entry name" value="CbiQ"/>
    <property type="match status" value="1"/>
</dbReference>